<feature type="transmembrane region" description="Helical" evidence="1">
    <location>
        <begin position="462"/>
        <end position="491"/>
    </location>
</feature>
<feature type="transmembrane region" description="Helical" evidence="1">
    <location>
        <begin position="1044"/>
        <end position="1063"/>
    </location>
</feature>
<feature type="transmembrane region" description="Helical" evidence="1">
    <location>
        <begin position="239"/>
        <end position="257"/>
    </location>
</feature>
<keyword evidence="1" id="KW-1133">Transmembrane helix</keyword>
<sequence length="1209" mass="117008">MENTGYPCPGCGAPADLVAGCRGCGRPPYPPAAEVVRLDREIAALTPRVEAARVAYQELAGRLSTVRQARAALAARIRLEIPAPRPVAAPAPAVAGPPAVRPLPPVAPTRPGGAETSTRAVQGLLFVLGGLLLGTAAVVFTAVAWAAFGVAGRALILLAVTVVALAAPLVARARGLRGTAETIAAVGLLLVLLDGYAAWSVNLFGVAGWPGSRYAALVAAVGALVAAGYGRLSRLTGPWFAAWLAAQPALPLAVAAARPGAAGWALVLTALALGDLVVVVALRRRGQAGSTPARAPLGGGVGTVAGVVGSAGGGPARPGPAAHPGGAAAGGGPVAAARPAGAVLAGEVLGWVGHGAALALAAGCALVPLALGRAAGTPLLAGGPLLVVALALVVGAVAAGGRLWRAVTAGLLVPVLAVALLRPVAEVRPGLLLLAAGLTVAVLAGAVRALPAGLRTGPRVGALAVAAGLGQVTVVLTGLVAAASAAVAFPAWQGGRTAPAPSWGWQLTPALLLTAGAVALLTPRAARPLVAAVAAGVTALALPAVAATPWPLVLVVDLVAAAALLLAAVARPHPGRVAVPVAASTGAVLLGHALLVGCAAPAGAGAVLAVSAALGVTVAALGRRGRGAQPVVAGVALAVALVAVPAGVAVALLGLGAPPWWQLRGATAAVVVPVVAVLAVRRAWADLGGYASAGLAVTLAGVGLGPLVGPGAEPVGLYAVAGVLLALAAGGGARPAPAPRAVGLALTGLALLVALPVALAVLVDLPVRPWSGVPADPAAPVEAARAGLVLLLLGVAAAAYTRVASPGGSRRLPALAASPFAALALPVLLAAAGVPWPVVPALAFGTGLVALLAAASAGPRPALPAVLTPPGTVLVVTGLGGLLATRAGTLAGLGALVVSGALVGVTGRPAAVRLAGWLGAVASATGFALTASLAAGLPLRTAGFAVLAVAAVTLHAVPALRGGAFGVSAAGGSGGEAGERVASPDRVARAGAPALEAAAQAVALLALLLTVGTLRYAAAVCVLWGAVVALRVPRRGETPAGRRALAGGAAGSELFGGWLLLGAGGVTVLEAYTVPAAVLALAAGLVALRHRPGLTSWLALGPGLGAALLPSLVSVLVSGEPQPWRRLALGLAALGVVLGGAVRRWQAPVVLGAATLVPLALHELARGWDLLPRWIFLGLGGVLLITLAATYERRRRDLARLRTLVTHLT</sequence>
<comment type="caution">
    <text evidence="2">The sequence shown here is derived from an EMBL/GenBank/DDBJ whole genome shotgun (WGS) entry which is preliminary data.</text>
</comment>
<feature type="transmembrane region" description="Helical" evidence="1">
    <location>
        <begin position="183"/>
        <end position="202"/>
    </location>
</feature>
<feature type="transmembrane region" description="Helical" evidence="1">
    <location>
        <begin position="214"/>
        <end position="232"/>
    </location>
</feature>
<feature type="transmembrane region" description="Helical" evidence="1">
    <location>
        <begin position="687"/>
        <end position="709"/>
    </location>
</feature>
<keyword evidence="1" id="KW-0472">Membrane</keyword>
<feature type="transmembrane region" description="Helical" evidence="1">
    <location>
        <begin position="741"/>
        <end position="763"/>
    </location>
</feature>
<feature type="transmembrane region" description="Helical" evidence="1">
    <location>
        <begin position="552"/>
        <end position="570"/>
    </location>
</feature>
<feature type="transmembrane region" description="Helical" evidence="1">
    <location>
        <begin position="406"/>
        <end position="425"/>
    </location>
</feature>
<keyword evidence="3" id="KW-1185">Reference proteome</keyword>
<evidence type="ECO:0000313" key="3">
    <source>
        <dbReference type="Proteomes" id="UP001612812"/>
    </source>
</evidence>
<feature type="transmembrane region" description="Helical" evidence="1">
    <location>
        <begin position="263"/>
        <end position="282"/>
    </location>
</feature>
<name>A0ABW7ZQ79_9ACTN</name>
<feature type="transmembrane region" description="Helical" evidence="1">
    <location>
        <begin position="602"/>
        <end position="621"/>
    </location>
</feature>
<feature type="transmembrane region" description="Helical" evidence="1">
    <location>
        <begin position="890"/>
        <end position="907"/>
    </location>
</feature>
<evidence type="ECO:0000313" key="2">
    <source>
        <dbReference type="EMBL" id="MFI7264994.1"/>
    </source>
</evidence>
<gene>
    <name evidence="2" type="ORF">ACIBP4_22185</name>
</gene>
<feature type="transmembrane region" description="Helical" evidence="1">
    <location>
        <begin position="154"/>
        <end position="171"/>
    </location>
</feature>
<organism evidence="2 3">
    <name type="scientific">Micromonospora maritima</name>
    <dbReference type="NCBI Taxonomy" id="986711"/>
    <lineage>
        <taxon>Bacteria</taxon>
        <taxon>Bacillati</taxon>
        <taxon>Actinomycetota</taxon>
        <taxon>Actinomycetes</taxon>
        <taxon>Micromonosporales</taxon>
        <taxon>Micromonosporaceae</taxon>
        <taxon>Micromonospora</taxon>
    </lineage>
</organism>
<feature type="transmembrane region" description="Helical" evidence="1">
    <location>
        <begin position="862"/>
        <end position="884"/>
    </location>
</feature>
<accession>A0ABW7ZQ79</accession>
<feature type="transmembrane region" description="Helical" evidence="1">
    <location>
        <begin position="1069"/>
        <end position="1088"/>
    </location>
</feature>
<feature type="transmembrane region" description="Helical" evidence="1">
    <location>
        <begin position="783"/>
        <end position="800"/>
    </location>
</feature>
<feature type="transmembrane region" description="Helical" evidence="1">
    <location>
        <begin position="1174"/>
        <end position="1191"/>
    </location>
</feature>
<dbReference type="RefSeq" id="WP_396770553.1">
    <property type="nucleotide sequence ID" value="NZ_JBITLA010000010.1"/>
</dbReference>
<dbReference type="EMBL" id="JBITLE010000009">
    <property type="protein sequence ID" value="MFI7264994.1"/>
    <property type="molecule type" value="Genomic_DNA"/>
</dbReference>
<dbReference type="Proteomes" id="UP001612812">
    <property type="component" value="Unassembled WGS sequence"/>
</dbReference>
<reference evidence="2 3" key="1">
    <citation type="submission" date="2024-10" db="EMBL/GenBank/DDBJ databases">
        <title>The Natural Products Discovery Center: Release of the First 8490 Sequenced Strains for Exploring Actinobacteria Biosynthetic Diversity.</title>
        <authorList>
            <person name="Kalkreuter E."/>
            <person name="Kautsar S.A."/>
            <person name="Yang D."/>
            <person name="Bader C.D."/>
            <person name="Teijaro C.N."/>
            <person name="Fluegel L."/>
            <person name="Davis C.M."/>
            <person name="Simpson J.R."/>
            <person name="Lauterbach L."/>
            <person name="Steele A.D."/>
            <person name="Gui C."/>
            <person name="Meng S."/>
            <person name="Li G."/>
            <person name="Viehrig K."/>
            <person name="Ye F."/>
            <person name="Su P."/>
            <person name="Kiefer A.F."/>
            <person name="Nichols A."/>
            <person name="Cepeda A.J."/>
            <person name="Yan W."/>
            <person name="Fan B."/>
            <person name="Jiang Y."/>
            <person name="Adhikari A."/>
            <person name="Zheng C.-J."/>
            <person name="Schuster L."/>
            <person name="Cowan T.M."/>
            <person name="Smanski M.J."/>
            <person name="Chevrette M.G."/>
            <person name="De Carvalho L.P.S."/>
            <person name="Shen B."/>
        </authorList>
    </citation>
    <scope>NUCLEOTIDE SEQUENCE [LARGE SCALE GENOMIC DNA]</scope>
    <source>
        <strain evidence="2 3">NPDC049845</strain>
    </source>
</reference>
<feature type="transmembrane region" description="Helical" evidence="1">
    <location>
        <begin position="431"/>
        <end position="450"/>
    </location>
</feature>
<dbReference type="NCBIfam" id="NF047321">
    <property type="entry name" value="SCO7613_CTERM"/>
    <property type="match status" value="1"/>
</dbReference>
<feature type="transmembrane region" description="Helical" evidence="1">
    <location>
        <begin position="124"/>
        <end position="148"/>
    </location>
</feature>
<feature type="transmembrane region" description="Helical" evidence="1">
    <location>
        <begin position="941"/>
        <end position="960"/>
    </location>
</feature>
<feature type="transmembrane region" description="Helical" evidence="1">
    <location>
        <begin position="661"/>
        <end position="680"/>
    </location>
</feature>
<evidence type="ECO:0000256" key="1">
    <source>
        <dbReference type="SAM" id="Phobius"/>
    </source>
</evidence>
<feature type="transmembrane region" description="Helical" evidence="1">
    <location>
        <begin position="348"/>
        <end position="371"/>
    </location>
</feature>
<feature type="transmembrane region" description="Helical" evidence="1">
    <location>
        <begin position="529"/>
        <end position="546"/>
    </location>
</feature>
<feature type="transmembrane region" description="Helical" evidence="1">
    <location>
        <begin position="812"/>
        <end position="832"/>
    </location>
</feature>
<feature type="transmembrane region" description="Helical" evidence="1">
    <location>
        <begin position="1097"/>
        <end position="1117"/>
    </location>
</feature>
<keyword evidence="1" id="KW-0812">Transmembrane</keyword>
<feature type="transmembrane region" description="Helical" evidence="1">
    <location>
        <begin position="503"/>
        <end position="522"/>
    </location>
</feature>
<protein>
    <submittedName>
        <fullName evidence="2">SCO7613 C-terminal domain-containing membrane protein</fullName>
    </submittedName>
</protein>
<feature type="transmembrane region" description="Helical" evidence="1">
    <location>
        <begin position="377"/>
        <end position="399"/>
    </location>
</feature>
<feature type="transmembrane region" description="Helical" evidence="1">
    <location>
        <begin position="577"/>
        <end position="596"/>
    </location>
</feature>
<feature type="transmembrane region" description="Helical" evidence="1">
    <location>
        <begin position="914"/>
        <end position="935"/>
    </location>
</feature>
<dbReference type="InterPro" id="IPR058062">
    <property type="entry name" value="SCO7613_C"/>
</dbReference>
<feature type="transmembrane region" description="Helical" evidence="1">
    <location>
        <begin position="715"/>
        <end position="734"/>
    </location>
</feature>
<proteinExistence type="predicted"/>
<feature type="transmembrane region" description="Helical" evidence="1">
    <location>
        <begin position="633"/>
        <end position="655"/>
    </location>
</feature>